<dbReference type="EMBL" id="WEGI01000018">
    <property type="protein sequence ID" value="MQY31350.1"/>
    <property type="molecule type" value="Genomic_DNA"/>
</dbReference>
<accession>A0A7K0DZU5</accession>
<dbReference type="InterPro" id="IPR045592">
    <property type="entry name" value="DUF6461"/>
</dbReference>
<organism evidence="1 2">
    <name type="scientific">Nocardia aurantia</name>
    <dbReference type="NCBI Taxonomy" id="2585199"/>
    <lineage>
        <taxon>Bacteria</taxon>
        <taxon>Bacillati</taxon>
        <taxon>Actinomycetota</taxon>
        <taxon>Actinomycetes</taxon>
        <taxon>Mycobacteriales</taxon>
        <taxon>Nocardiaceae</taxon>
        <taxon>Nocardia</taxon>
    </lineage>
</organism>
<dbReference type="Proteomes" id="UP000431401">
    <property type="component" value="Unassembled WGS sequence"/>
</dbReference>
<dbReference type="AlphaFoldDB" id="A0A7K0DZU5"/>
<dbReference type="Gene3D" id="2.90.10.30">
    <property type="match status" value="1"/>
</dbReference>
<dbReference type="OrthoDB" id="4198010at2"/>
<keyword evidence="2" id="KW-1185">Reference proteome</keyword>
<evidence type="ECO:0000313" key="2">
    <source>
        <dbReference type="Proteomes" id="UP000431401"/>
    </source>
</evidence>
<comment type="caution">
    <text evidence="1">The sequence shown here is derived from an EMBL/GenBank/DDBJ whole genome shotgun (WGS) entry which is preliminary data.</text>
</comment>
<evidence type="ECO:0000313" key="1">
    <source>
        <dbReference type="EMBL" id="MQY31350.1"/>
    </source>
</evidence>
<proteinExistence type="predicted"/>
<protein>
    <submittedName>
        <fullName evidence="1">Uncharacterized protein</fullName>
    </submittedName>
</protein>
<dbReference type="RefSeq" id="WP_153348589.1">
    <property type="nucleotide sequence ID" value="NZ_WEGI01000018.1"/>
</dbReference>
<dbReference type="Pfam" id="PF20062">
    <property type="entry name" value="DUF6461"/>
    <property type="match status" value="1"/>
</dbReference>
<sequence>MPRLLRQFAVLGEPVESESGEWALRYDEDGRAVIAHRNGEITWAAGEVGSLRLELDGVFAVYDGPAVVWRGDAPVRSYSALHVTDEGDGVLLDDGLPVYSLRTGPIEAVSLGDRAPVAEIIGNRILKSANGKRTVVRQDEHAGLVHKRRFTGGGMITVVQPDEARTLQQPDTWLTWRFLDSDGSGAWELVLVDAAGEVRWIHGRGRFDPTGAHPADPTADHRAADDANFVAWLESGLDIEAYCVTVIHDVDPDEALRRFGATDAEISTATWPELLRRARYEEADWHQVVAAFALGPHTLLVEDNGWEGSNRPDLSRGTFAVSSYCSINADSVFLVSRDGDTLATFQENCPGDAEGSDIDVLTKALAEMGIDDPRAFDEDDENFLEDLELLCRVAEVRPTIADVTAPARVAILPR</sequence>
<name>A0A7K0DZU5_9NOCA</name>
<gene>
    <name evidence="1" type="ORF">NRB56_69590</name>
</gene>
<reference evidence="1 2" key="1">
    <citation type="submission" date="2019-10" db="EMBL/GenBank/DDBJ databases">
        <title>Nocardia macrotermitis sp. nov. and Nocardia aurantia sp. nov., isolated from the gut of fungus growing-termite Macrotermes natalensis.</title>
        <authorList>
            <person name="Benndorf R."/>
            <person name="Schwitalla J."/>
            <person name="Martin K."/>
            <person name="De Beer W."/>
            <person name="Kaster A.-K."/>
            <person name="Vollmers J."/>
            <person name="Poulsen M."/>
            <person name="Beemelmanns C."/>
        </authorList>
    </citation>
    <scope>NUCLEOTIDE SEQUENCE [LARGE SCALE GENOMIC DNA]</scope>
    <source>
        <strain evidence="1 2">RB56</strain>
    </source>
</reference>